<name>A0A1J5QFP4_9ZZZZ</name>
<sequence length="615" mass="63096">MAGVAQGLHQRGVEAVLQFQVCADIAPGAAEQPARRADGLLQGLAVARIAREHGGLRLRLAFAAHGAVRHDAAVVEQGQGGVQRVEGFAPGFEGVEVGRVEREADAAVLPGDAGVAQHHAGAEFPVDALDETHGAACAVDRAHPDGVAGCGGLGPGQGGAHVDVGGERVERGVAEVAGRVAGHAARVGDHLVAHAEGALGGLDEAMQVRVAFALGHAEALVDAEDHQRCQALRRWGQVVGRAVAQAHGERGNRLRRIGREVGRAHRAADAFELGADPCREAAAIEAVEPALGQRPQRLGERRLAQDMAGRWRCAADEERLGEAWRILQAAELLPGQFGLAGGDDHAVAGMADGVAQQPLQGQRLATPGAGDVKGFGPAADRAGDGERGLRAARRNGVEPGIALRGGQGGGEAAGVDGKRSLPGGVDEPEAVAADGGHVGVDHGDGGGRRDHGLDGVAAVEKDVAPGLGREVVRGDDHAAQGIRSVQHVCGRSKLRMITRPGRPRGAKHQRDWPGCPASEEPLVAETKRNWAAKAPATASSGMLVAASILCRSRAAGGAAPPVPKHAAPASPRSRPVCRPRPDCAWPAPVLTAYCTAARGLELVVPTNTQPTSLST</sequence>
<feature type="region of interest" description="Disordered" evidence="1">
    <location>
        <begin position="556"/>
        <end position="577"/>
    </location>
</feature>
<proteinExistence type="predicted"/>
<reference evidence="2" key="1">
    <citation type="submission" date="2016-10" db="EMBL/GenBank/DDBJ databases">
        <title>Sequence of Gallionella enrichment culture.</title>
        <authorList>
            <person name="Poehlein A."/>
            <person name="Muehling M."/>
            <person name="Daniel R."/>
        </authorList>
    </citation>
    <scope>NUCLEOTIDE SEQUENCE</scope>
</reference>
<evidence type="ECO:0000313" key="2">
    <source>
        <dbReference type="EMBL" id="OIQ82256.1"/>
    </source>
</evidence>
<dbReference type="AlphaFoldDB" id="A0A1J5QFP4"/>
<protein>
    <submittedName>
        <fullName evidence="2">Uncharacterized protein</fullName>
    </submittedName>
</protein>
<comment type="caution">
    <text evidence="2">The sequence shown here is derived from an EMBL/GenBank/DDBJ whole genome shotgun (WGS) entry which is preliminary data.</text>
</comment>
<dbReference type="EMBL" id="MLJW01000824">
    <property type="protein sequence ID" value="OIQ82256.1"/>
    <property type="molecule type" value="Genomic_DNA"/>
</dbReference>
<evidence type="ECO:0000256" key="1">
    <source>
        <dbReference type="SAM" id="MobiDB-lite"/>
    </source>
</evidence>
<feature type="region of interest" description="Disordered" evidence="1">
    <location>
        <begin position="367"/>
        <end position="387"/>
    </location>
</feature>
<feature type="compositionally biased region" description="Gly residues" evidence="1">
    <location>
        <begin position="403"/>
        <end position="412"/>
    </location>
</feature>
<feature type="compositionally biased region" description="Low complexity" evidence="1">
    <location>
        <begin position="556"/>
        <end position="576"/>
    </location>
</feature>
<gene>
    <name evidence="2" type="ORF">GALL_359510</name>
</gene>
<feature type="compositionally biased region" description="Basic and acidic residues" evidence="1">
    <location>
        <begin position="439"/>
        <end position="451"/>
    </location>
</feature>
<accession>A0A1J5QFP4</accession>
<feature type="region of interest" description="Disordered" evidence="1">
    <location>
        <begin position="399"/>
        <end position="451"/>
    </location>
</feature>
<organism evidence="2">
    <name type="scientific">mine drainage metagenome</name>
    <dbReference type="NCBI Taxonomy" id="410659"/>
    <lineage>
        <taxon>unclassified sequences</taxon>
        <taxon>metagenomes</taxon>
        <taxon>ecological metagenomes</taxon>
    </lineage>
</organism>